<evidence type="ECO:0000256" key="4">
    <source>
        <dbReference type="ARBA" id="ARBA00022884"/>
    </source>
</evidence>
<dbReference type="PROSITE" id="PS51686">
    <property type="entry name" value="SAM_MT_RSMB_NOP"/>
    <property type="match status" value="1"/>
</dbReference>
<evidence type="ECO:0000256" key="2">
    <source>
        <dbReference type="ARBA" id="ARBA00022679"/>
    </source>
</evidence>
<comment type="similarity">
    <text evidence="5">Belongs to the class I-like SAM-binding methyltransferase superfamily. RsmB/NOP family.</text>
</comment>
<dbReference type="GO" id="GO:0016428">
    <property type="term" value="F:tRNA (cytidine-5-)-methyltransferase activity"/>
    <property type="evidence" value="ECO:0007669"/>
    <property type="project" value="TreeGrafter"/>
</dbReference>
<keyword evidence="3 5" id="KW-0949">S-adenosyl-L-methionine</keyword>
<dbReference type="GO" id="GO:0003723">
    <property type="term" value="F:RNA binding"/>
    <property type="evidence" value="ECO:0007669"/>
    <property type="project" value="UniProtKB-UniRule"/>
</dbReference>
<feature type="binding site" evidence="5">
    <location>
        <position position="137"/>
    </location>
    <ligand>
        <name>S-adenosyl-L-methionine</name>
        <dbReference type="ChEBI" id="CHEBI:59789"/>
    </ligand>
</feature>
<accession>Q0AB13</accession>
<dbReference type="CDD" id="cd02440">
    <property type="entry name" value="AdoMet_MTases"/>
    <property type="match status" value="1"/>
</dbReference>
<dbReference type="EMBL" id="CP000453">
    <property type="protein sequence ID" value="ABI55974.1"/>
    <property type="molecule type" value="Genomic_DNA"/>
</dbReference>
<organism evidence="7 8">
    <name type="scientific">Alkalilimnicola ehrlichii (strain ATCC BAA-1101 / DSM 17681 / MLHE-1)</name>
    <dbReference type="NCBI Taxonomy" id="187272"/>
    <lineage>
        <taxon>Bacteria</taxon>
        <taxon>Pseudomonadati</taxon>
        <taxon>Pseudomonadota</taxon>
        <taxon>Gammaproteobacteria</taxon>
        <taxon>Chromatiales</taxon>
        <taxon>Ectothiorhodospiraceae</taxon>
        <taxon>Alkalilimnicola</taxon>
    </lineage>
</organism>
<evidence type="ECO:0000256" key="1">
    <source>
        <dbReference type="ARBA" id="ARBA00022603"/>
    </source>
</evidence>
<dbReference type="Pfam" id="PF01189">
    <property type="entry name" value="Methyltr_RsmB-F"/>
    <property type="match status" value="1"/>
</dbReference>
<dbReference type="OrthoDB" id="9810297at2"/>
<dbReference type="Gene3D" id="3.40.50.150">
    <property type="entry name" value="Vaccinia Virus protein VP39"/>
    <property type="match status" value="1"/>
</dbReference>
<dbReference type="InterPro" id="IPR029063">
    <property type="entry name" value="SAM-dependent_MTases_sf"/>
</dbReference>
<gene>
    <name evidence="7" type="ordered locus">Mlg_0620</name>
</gene>
<protein>
    <submittedName>
        <fullName evidence="7">Fmu (Sun) domain protein</fullName>
    </submittedName>
</protein>
<dbReference type="AlphaFoldDB" id="Q0AB13"/>
<feature type="domain" description="SAM-dependent MTase RsmB/NOP-type" evidence="6">
    <location>
        <begin position="23"/>
        <end position="308"/>
    </location>
</feature>
<evidence type="ECO:0000259" key="6">
    <source>
        <dbReference type="PROSITE" id="PS51686"/>
    </source>
</evidence>
<feature type="binding site" evidence="5">
    <location>
        <position position="181"/>
    </location>
    <ligand>
        <name>S-adenosyl-L-methionine</name>
        <dbReference type="ChEBI" id="CHEBI:59789"/>
    </ligand>
</feature>
<dbReference type="Proteomes" id="UP000001962">
    <property type="component" value="Chromosome"/>
</dbReference>
<feature type="binding site" evidence="5">
    <location>
        <begin position="113"/>
        <end position="119"/>
    </location>
    <ligand>
        <name>S-adenosyl-L-methionine</name>
        <dbReference type="ChEBI" id="CHEBI:59789"/>
    </ligand>
</feature>
<dbReference type="InterPro" id="IPR023267">
    <property type="entry name" value="RCMT"/>
</dbReference>
<proteinExistence type="inferred from homology"/>
<dbReference type="InterPro" id="IPR049560">
    <property type="entry name" value="MeTrfase_RsmB-F_NOP2_cat"/>
</dbReference>
<evidence type="ECO:0000313" key="7">
    <source>
        <dbReference type="EMBL" id="ABI55974.1"/>
    </source>
</evidence>
<dbReference type="PRINTS" id="PR02008">
    <property type="entry name" value="RCMTFAMILY"/>
</dbReference>
<dbReference type="GO" id="GO:0030488">
    <property type="term" value="P:tRNA methylation"/>
    <property type="evidence" value="ECO:0007669"/>
    <property type="project" value="TreeGrafter"/>
</dbReference>
<name>Q0AB13_ALKEH</name>
<comment type="caution">
    <text evidence="5">Lacks conserved residue(s) required for the propagation of feature annotation.</text>
</comment>
<reference evidence="8" key="1">
    <citation type="submission" date="2006-08" db="EMBL/GenBank/DDBJ databases">
        <title>Complete sequence of Alkalilimnicola ehrilichei MLHE-1.</title>
        <authorList>
            <person name="Copeland A."/>
            <person name="Lucas S."/>
            <person name="Lapidus A."/>
            <person name="Barry K."/>
            <person name="Detter J.C."/>
            <person name="Glavina del Rio T."/>
            <person name="Hammon N."/>
            <person name="Israni S."/>
            <person name="Dalin E."/>
            <person name="Tice H."/>
            <person name="Pitluck S."/>
            <person name="Sims D."/>
            <person name="Brettin T."/>
            <person name="Bruce D."/>
            <person name="Han C."/>
            <person name="Tapia R."/>
            <person name="Gilna P."/>
            <person name="Schmutz J."/>
            <person name="Larimer F."/>
            <person name="Land M."/>
            <person name="Hauser L."/>
            <person name="Kyrpides N."/>
            <person name="Mikhailova N."/>
            <person name="Oremland R.S."/>
            <person name="Hoeft S.E."/>
            <person name="Switzer-Blum J."/>
            <person name="Kulp T."/>
            <person name="King G."/>
            <person name="Tabita R."/>
            <person name="Witte B."/>
            <person name="Santini J.M."/>
            <person name="Basu P."/>
            <person name="Hollibaugh J.T."/>
            <person name="Xie G."/>
            <person name="Stolz J.F."/>
            <person name="Richardson P."/>
        </authorList>
    </citation>
    <scope>NUCLEOTIDE SEQUENCE [LARGE SCALE GENOMIC DNA]</scope>
    <source>
        <strain evidence="8">ATCC BAA-1101 / DSM 17681 / MLHE-1</strain>
    </source>
</reference>
<feature type="active site" description="Nucleophile" evidence="5">
    <location>
        <position position="234"/>
    </location>
</feature>
<sequence length="474" mass="51193">MGAVRPDNPLFRYRDVVDDWPAFETAVASPLPATIWAHPARITREALRSLLAEAGIDARPVAWQPSALRLPAGLRPGAHWGQAAGLYHAQEEASMVPVTLLDPQPGHRVLDLCAAPGNKTAQAALALGNRGTVVANDVAKGRLAAIRHLIKRLGLMNVSVTCRPAQDYSPHAGGFDRVIADVPCSCEGTVRKSSQPSAQALCETRERLVARQTAILDKAVRLCRPGGRIVYSTCTFAPEENEQVVDALLRRYPDELRLLPVSLPGLYLAPGLTGWRGRTFLPELAQAVRLWPHHNNTGGFFIALLERVGGECREGARAAERPTDGHWLEGIVQRYAIPGSALAGLRLVHRGRKYAQLIAADHEPPARPERVFFGLPTVGVQMKPPKLTTAGVMALGAYARRNVVELDESQAQAYTRRQVVTLQPGQGIGLGESGSVVVRRRGYGLGLGVVSPAAEDGSRHLASLYPRSWAAEVP</sequence>
<keyword evidence="8" id="KW-1185">Reference proteome</keyword>
<dbReference type="KEGG" id="aeh:Mlg_0620"/>
<keyword evidence="2 5" id="KW-0808">Transferase</keyword>
<keyword evidence="4 5" id="KW-0694">RNA-binding</keyword>
<dbReference type="RefSeq" id="WP_011628369.1">
    <property type="nucleotide sequence ID" value="NC_008340.1"/>
</dbReference>
<dbReference type="eggNOG" id="COG0144">
    <property type="taxonomic scope" value="Bacteria"/>
</dbReference>
<dbReference type="PANTHER" id="PTHR22807">
    <property type="entry name" value="NOP2 YEAST -RELATED NOL1/NOP2/FMU SUN DOMAIN-CONTAINING"/>
    <property type="match status" value="1"/>
</dbReference>
<dbReference type="Gene3D" id="3.30.70.1170">
    <property type="entry name" value="Sun protein, domain 3"/>
    <property type="match status" value="1"/>
</dbReference>
<dbReference type="InterPro" id="IPR001678">
    <property type="entry name" value="MeTrfase_RsmB-F_NOP2_dom"/>
</dbReference>
<dbReference type="PANTHER" id="PTHR22807:SF74">
    <property type="entry name" value="TRNA (CYTOSINE(48)-C(5))-METHYLTRANSFERASE"/>
    <property type="match status" value="1"/>
</dbReference>
<dbReference type="eggNOG" id="COG3270">
    <property type="taxonomic scope" value="Bacteria"/>
</dbReference>
<evidence type="ECO:0000256" key="5">
    <source>
        <dbReference type="PROSITE-ProRule" id="PRU01023"/>
    </source>
</evidence>
<evidence type="ECO:0000313" key="8">
    <source>
        <dbReference type="Proteomes" id="UP000001962"/>
    </source>
</evidence>
<keyword evidence="1 5" id="KW-0489">Methyltransferase</keyword>
<dbReference type="HOGENOM" id="CLU_005316_6_1_6"/>
<dbReference type="SUPFAM" id="SSF53335">
    <property type="entry name" value="S-adenosyl-L-methionine-dependent methyltransferases"/>
    <property type="match status" value="1"/>
</dbReference>
<evidence type="ECO:0000256" key="3">
    <source>
        <dbReference type="ARBA" id="ARBA00022691"/>
    </source>
</evidence>